<dbReference type="SUPFAM" id="SSF82199">
    <property type="entry name" value="SET domain"/>
    <property type="match status" value="1"/>
</dbReference>
<evidence type="ECO:0000313" key="3">
    <source>
        <dbReference type="Proteomes" id="UP000218334"/>
    </source>
</evidence>
<proteinExistence type="predicted"/>
<dbReference type="CDD" id="cd20071">
    <property type="entry name" value="SET_SMYD"/>
    <property type="match status" value="1"/>
</dbReference>
<evidence type="ECO:0000259" key="1">
    <source>
        <dbReference type="PROSITE" id="PS50280"/>
    </source>
</evidence>
<accession>A0A2H3C466</accession>
<dbReference type="Gene3D" id="2.170.270.10">
    <property type="entry name" value="SET domain"/>
    <property type="match status" value="1"/>
</dbReference>
<dbReference type="InterPro" id="IPR046341">
    <property type="entry name" value="SET_dom_sf"/>
</dbReference>
<reference evidence="3" key="1">
    <citation type="journal article" date="2017" name="Nat. Ecol. Evol.">
        <title>Genome expansion and lineage-specific genetic innovations in the forest pathogenic fungi Armillaria.</title>
        <authorList>
            <person name="Sipos G."/>
            <person name="Prasanna A.N."/>
            <person name="Walter M.C."/>
            <person name="O'Connor E."/>
            <person name="Balint B."/>
            <person name="Krizsan K."/>
            <person name="Kiss B."/>
            <person name="Hess J."/>
            <person name="Varga T."/>
            <person name="Slot J."/>
            <person name="Riley R."/>
            <person name="Boka B."/>
            <person name="Rigling D."/>
            <person name="Barry K."/>
            <person name="Lee J."/>
            <person name="Mihaltcheva S."/>
            <person name="LaButti K."/>
            <person name="Lipzen A."/>
            <person name="Waldron R."/>
            <person name="Moloney N.M."/>
            <person name="Sperisen C."/>
            <person name="Kredics L."/>
            <person name="Vagvoelgyi C."/>
            <person name="Patrignani A."/>
            <person name="Fitzpatrick D."/>
            <person name="Nagy I."/>
            <person name="Doyle S."/>
            <person name="Anderson J.B."/>
            <person name="Grigoriev I.V."/>
            <person name="Gueldener U."/>
            <person name="Muensterkoetter M."/>
            <person name="Nagy L.G."/>
        </authorList>
    </citation>
    <scope>NUCLEOTIDE SEQUENCE [LARGE SCALE GENOMIC DNA]</scope>
    <source>
        <strain evidence="3">28-4</strain>
    </source>
</reference>
<protein>
    <submittedName>
        <fullName evidence="2">SET domain-containing protein</fullName>
    </submittedName>
</protein>
<sequence length="484" mass="54089">MKRGFLLTAKAKRELASPTNAFKSATKKTTNCANPPNFVQVSADEMLDHMSSSIGMSKDELNKETEKLASAWGLTDNDLKAMDAVPDENDPGSFKNEAPHADDETWCNVQVPFPGGWSQCLLSGYLKRRLERISDFPRPLKEMKDKAYVISPAPGKGLGMFAAHKIKMGDLIADERPLMVVPLAPVGLAVAPILEGMTKEEVNQAILDHSEGIMRPIFERMHEENQKEFMELHNSHLHDGSGPTLGVIRTNGYGLGDELKDETKNVELVSKSSTDEKLKNTIGKYTSVYNILSRINHSCSPNALRKFYMSSFSMQLRAARDIEEGEEILTAYTDILLPAAERAKDLAPYGIQCTCRACLDCTKSDPIRVAVSNRKAVTVPMVREQGVRPDAWIDPAVKTLARIEKEELQGSPAYHKTLYQLYNAYVCQNDEKKALMYGEKLWVAALAAGEKRYETFRNADLMKKSPQWMMAKMTNGMPLLRMFL</sequence>
<dbReference type="Pfam" id="PF00856">
    <property type="entry name" value="SET"/>
    <property type="match status" value="1"/>
</dbReference>
<gene>
    <name evidence="2" type="ORF">ARMSODRAFT_910396</name>
</gene>
<dbReference type="InterPro" id="IPR001214">
    <property type="entry name" value="SET_dom"/>
</dbReference>
<name>A0A2H3C466_9AGAR</name>
<dbReference type="EMBL" id="KZ293423">
    <property type="protein sequence ID" value="PBK71597.1"/>
    <property type="molecule type" value="Genomic_DNA"/>
</dbReference>
<evidence type="ECO:0000313" key="2">
    <source>
        <dbReference type="EMBL" id="PBK71597.1"/>
    </source>
</evidence>
<dbReference type="SMART" id="SM00317">
    <property type="entry name" value="SET"/>
    <property type="match status" value="1"/>
</dbReference>
<keyword evidence="3" id="KW-1185">Reference proteome</keyword>
<feature type="domain" description="SET" evidence="1">
    <location>
        <begin position="145"/>
        <end position="333"/>
    </location>
</feature>
<dbReference type="PANTHER" id="PTHR47332:SF4">
    <property type="entry name" value="SET DOMAIN-CONTAINING PROTEIN 5"/>
    <property type="match status" value="1"/>
</dbReference>
<dbReference type="AlphaFoldDB" id="A0A2H3C466"/>
<dbReference type="InterPro" id="IPR053185">
    <property type="entry name" value="SET_domain_protein"/>
</dbReference>
<organism evidence="2 3">
    <name type="scientific">Armillaria solidipes</name>
    <dbReference type="NCBI Taxonomy" id="1076256"/>
    <lineage>
        <taxon>Eukaryota</taxon>
        <taxon>Fungi</taxon>
        <taxon>Dikarya</taxon>
        <taxon>Basidiomycota</taxon>
        <taxon>Agaricomycotina</taxon>
        <taxon>Agaricomycetes</taxon>
        <taxon>Agaricomycetidae</taxon>
        <taxon>Agaricales</taxon>
        <taxon>Marasmiineae</taxon>
        <taxon>Physalacriaceae</taxon>
        <taxon>Armillaria</taxon>
    </lineage>
</organism>
<dbReference type="PANTHER" id="PTHR47332">
    <property type="entry name" value="SET DOMAIN-CONTAINING PROTEIN 5"/>
    <property type="match status" value="1"/>
</dbReference>
<dbReference type="STRING" id="1076256.A0A2H3C466"/>
<dbReference type="Proteomes" id="UP000218334">
    <property type="component" value="Unassembled WGS sequence"/>
</dbReference>
<dbReference type="PROSITE" id="PS50280">
    <property type="entry name" value="SET"/>
    <property type="match status" value="1"/>
</dbReference>